<evidence type="ECO:0000259" key="10">
    <source>
        <dbReference type="Pfam" id="PF00909"/>
    </source>
</evidence>
<dbReference type="InterPro" id="IPR001905">
    <property type="entry name" value="Ammonium_transpt"/>
</dbReference>
<feature type="transmembrane region" description="Helical" evidence="8">
    <location>
        <begin position="321"/>
        <end position="343"/>
    </location>
</feature>
<evidence type="ECO:0000256" key="6">
    <source>
        <dbReference type="ARBA" id="ARBA00023136"/>
    </source>
</evidence>
<dbReference type="InterPro" id="IPR029020">
    <property type="entry name" value="Ammonium/urea_transptr"/>
</dbReference>
<dbReference type="GO" id="GO:0097272">
    <property type="term" value="P:ammonium homeostasis"/>
    <property type="evidence" value="ECO:0007669"/>
    <property type="project" value="TreeGrafter"/>
</dbReference>
<feature type="compositionally biased region" description="Acidic residues" evidence="9">
    <location>
        <begin position="575"/>
        <end position="587"/>
    </location>
</feature>
<dbReference type="STRING" id="6573.A0A210QB90"/>
<organism evidence="11 12">
    <name type="scientific">Mizuhopecten yessoensis</name>
    <name type="common">Japanese scallop</name>
    <name type="synonym">Patinopecten yessoensis</name>
    <dbReference type="NCBI Taxonomy" id="6573"/>
    <lineage>
        <taxon>Eukaryota</taxon>
        <taxon>Metazoa</taxon>
        <taxon>Spiralia</taxon>
        <taxon>Lophotrochozoa</taxon>
        <taxon>Mollusca</taxon>
        <taxon>Bivalvia</taxon>
        <taxon>Autobranchia</taxon>
        <taxon>Pteriomorphia</taxon>
        <taxon>Pectinida</taxon>
        <taxon>Pectinoidea</taxon>
        <taxon>Pectinidae</taxon>
        <taxon>Mizuhopecten</taxon>
    </lineage>
</organism>
<feature type="transmembrane region" description="Helical" evidence="8">
    <location>
        <begin position="133"/>
        <end position="152"/>
    </location>
</feature>
<dbReference type="EMBL" id="NEDP02004329">
    <property type="protein sequence ID" value="OWF45994.1"/>
    <property type="molecule type" value="Genomic_DNA"/>
</dbReference>
<feature type="transmembrane region" description="Helical" evidence="8">
    <location>
        <begin position="159"/>
        <end position="179"/>
    </location>
</feature>
<evidence type="ECO:0000256" key="4">
    <source>
        <dbReference type="ARBA" id="ARBA00022692"/>
    </source>
</evidence>
<gene>
    <name evidence="11" type="ORF">KP79_PYT15432</name>
</gene>
<keyword evidence="4 8" id="KW-0812">Transmembrane</keyword>
<comment type="caution">
    <text evidence="11">The sequence shown here is derived from an EMBL/GenBank/DDBJ whole genome shotgun (WGS) entry which is preliminary data.</text>
</comment>
<keyword evidence="5 8" id="KW-1133">Transmembrane helix</keyword>
<comment type="similarity">
    <text evidence="2 8">Belongs to the ammonia transporter channel (TC 1.A.11.2) family.</text>
</comment>
<dbReference type="GO" id="GO:0008519">
    <property type="term" value="F:ammonium channel activity"/>
    <property type="evidence" value="ECO:0007669"/>
    <property type="project" value="InterPro"/>
</dbReference>
<evidence type="ECO:0000313" key="11">
    <source>
        <dbReference type="EMBL" id="OWF45994.1"/>
    </source>
</evidence>
<evidence type="ECO:0000256" key="2">
    <source>
        <dbReference type="ARBA" id="ARBA00005887"/>
    </source>
</evidence>
<keyword evidence="6 8" id="KW-0472">Membrane</keyword>
<dbReference type="AlphaFoldDB" id="A0A210QB90"/>
<dbReference type="InterPro" id="IPR024041">
    <property type="entry name" value="NH4_transpt_AmtB-like_dom"/>
</dbReference>
<evidence type="ECO:0000256" key="9">
    <source>
        <dbReference type="SAM" id="MobiDB-lite"/>
    </source>
</evidence>
<dbReference type="SUPFAM" id="SSF111352">
    <property type="entry name" value="Ammonium transporter"/>
    <property type="match status" value="1"/>
</dbReference>
<feature type="region of interest" description="Disordered" evidence="9">
    <location>
        <begin position="491"/>
        <end position="587"/>
    </location>
</feature>
<feature type="compositionally biased region" description="Polar residues" evidence="9">
    <location>
        <begin position="553"/>
        <end position="573"/>
    </location>
</feature>
<dbReference type="OrthoDB" id="6119608at2759"/>
<feature type="transmembrane region" description="Helical" evidence="8">
    <location>
        <begin position="191"/>
        <end position="214"/>
    </location>
</feature>
<keyword evidence="12" id="KW-1185">Reference proteome</keyword>
<feature type="transmembrane region" description="Helical" evidence="8">
    <location>
        <begin position="45"/>
        <end position="66"/>
    </location>
</feature>
<comment type="subcellular location">
    <subcellularLocation>
        <location evidence="8">Cell membrane</location>
        <topology evidence="8">Multi-pass membrane protein</topology>
    </subcellularLocation>
    <subcellularLocation>
        <location evidence="1">Membrane</location>
        <topology evidence="1">Multi-pass membrane protein</topology>
    </subcellularLocation>
</comment>
<reference evidence="11 12" key="1">
    <citation type="journal article" date="2017" name="Nat. Ecol. Evol.">
        <title>Scallop genome provides insights into evolution of bilaterian karyotype and development.</title>
        <authorList>
            <person name="Wang S."/>
            <person name="Zhang J."/>
            <person name="Jiao W."/>
            <person name="Li J."/>
            <person name="Xun X."/>
            <person name="Sun Y."/>
            <person name="Guo X."/>
            <person name="Huan P."/>
            <person name="Dong B."/>
            <person name="Zhang L."/>
            <person name="Hu X."/>
            <person name="Sun X."/>
            <person name="Wang J."/>
            <person name="Zhao C."/>
            <person name="Wang Y."/>
            <person name="Wang D."/>
            <person name="Huang X."/>
            <person name="Wang R."/>
            <person name="Lv J."/>
            <person name="Li Y."/>
            <person name="Zhang Z."/>
            <person name="Liu B."/>
            <person name="Lu W."/>
            <person name="Hui Y."/>
            <person name="Liang J."/>
            <person name="Zhou Z."/>
            <person name="Hou R."/>
            <person name="Li X."/>
            <person name="Liu Y."/>
            <person name="Li H."/>
            <person name="Ning X."/>
            <person name="Lin Y."/>
            <person name="Zhao L."/>
            <person name="Xing Q."/>
            <person name="Dou J."/>
            <person name="Li Y."/>
            <person name="Mao J."/>
            <person name="Guo H."/>
            <person name="Dou H."/>
            <person name="Li T."/>
            <person name="Mu C."/>
            <person name="Jiang W."/>
            <person name="Fu Q."/>
            <person name="Fu X."/>
            <person name="Miao Y."/>
            <person name="Liu J."/>
            <person name="Yu Q."/>
            <person name="Li R."/>
            <person name="Liao H."/>
            <person name="Li X."/>
            <person name="Kong Y."/>
            <person name="Jiang Z."/>
            <person name="Chourrout D."/>
            <person name="Li R."/>
            <person name="Bao Z."/>
        </authorList>
    </citation>
    <scope>NUCLEOTIDE SEQUENCE [LARGE SCALE GENOMIC DNA]</scope>
    <source>
        <strain evidence="11 12">PY_sf001</strain>
    </source>
</reference>
<dbReference type="PANTHER" id="PTHR11730:SF58">
    <property type="entry name" value="AMMONIUM TRANSPORTER"/>
    <property type="match status" value="1"/>
</dbReference>
<dbReference type="FunFam" id="1.10.3430.10:FF:000008">
    <property type="entry name" value="Ammonium transporter"/>
    <property type="match status" value="1"/>
</dbReference>
<proteinExistence type="inferred from homology"/>
<accession>A0A210QB90</accession>
<feature type="transmembrane region" description="Helical" evidence="8">
    <location>
        <begin position="393"/>
        <end position="418"/>
    </location>
</feature>
<dbReference type="Pfam" id="PF00909">
    <property type="entry name" value="Ammonium_transp"/>
    <property type="match status" value="1"/>
</dbReference>
<feature type="transmembrane region" description="Helical" evidence="8">
    <location>
        <begin position="298"/>
        <end position="315"/>
    </location>
</feature>
<evidence type="ECO:0000256" key="5">
    <source>
        <dbReference type="ARBA" id="ARBA00022989"/>
    </source>
</evidence>
<dbReference type="NCBIfam" id="TIGR00836">
    <property type="entry name" value="amt"/>
    <property type="match status" value="1"/>
</dbReference>
<evidence type="ECO:0000256" key="7">
    <source>
        <dbReference type="ARBA" id="ARBA00023177"/>
    </source>
</evidence>
<feature type="domain" description="Ammonium transporter AmtB-like" evidence="10">
    <location>
        <begin position="47"/>
        <end position="444"/>
    </location>
</feature>
<protein>
    <recommendedName>
        <fullName evidence="8">Ammonium transporter</fullName>
    </recommendedName>
</protein>
<dbReference type="Proteomes" id="UP000242188">
    <property type="component" value="Unassembled WGS sequence"/>
</dbReference>
<evidence type="ECO:0000256" key="1">
    <source>
        <dbReference type="ARBA" id="ARBA00004141"/>
    </source>
</evidence>
<evidence type="ECO:0000256" key="8">
    <source>
        <dbReference type="RuleBase" id="RU362002"/>
    </source>
</evidence>
<feature type="transmembrane region" description="Helical" evidence="8">
    <location>
        <begin position="270"/>
        <end position="291"/>
    </location>
</feature>
<dbReference type="GO" id="GO:0005886">
    <property type="term" value="C:plasma membrane"/>
    <property type="evidence" value="ECO:0007669"/>
    <property type="project" value="UniProtKB-SubCell"/>
</dbReference>
<sequence>MAFDNMTTVSPLENRTLTTGTNCWTTTVTTTMSPEDDLEAWIDDATWILTSSFIIFTMQSGFGLLESGMASRKNEVNIMVKNVVDVVFGGLTYWAIGYGLTFGDSPGSNGFSGFGSFFLNPDEKHMGTVFSKFIFQASFCTTATTIVSGAVAERTKLTAYIVFCLLNTLVYSFPAHWIWAPNGWLKRLHVVDVAGVGPVHLVGGTTALIAAIMVKPRYGRFSKEGGTVHHGNSVNALLGLFILWWGWLGFNCGSTFGISGGKWKLAARSAATTILAACGGGTMAFVLSFFIHKGKFDIGLLVNGILGALVSITGICAVTKTWVAVVIGGIGACVTAGAEALLVKLKIDDPVGATAVHLAGSLWGMISCGLFATKDNVERSFSFHDGLFWGGGWYLLGVQLLAIVVIMLWTVVTSSIILKGIDLTIGLRMTLEEELYGADYFEHNVEPTDDIREHAEKLLREMTHEERTNPAYVTTRPIWWWWKKRSERAATPKSEETDSALGDMSDDSVIKSPKKNQNSDHVTEVTNTGNDMGMTDTDNPDKGKSNGHVIVTGNGTPQKHSLSGHSHTNNAFWNDSDDSDDSDVTNM</sequence>
<evidence type="ECO:0000256" key="3">
    <source>
        <dbReference type="ARBA" id="ARBA00022448"/>
    </source>
</evidence>
<feature type="transmembrane region" description="Helical" evidence="8">
    <location>
        <begin position="355"/>
        <end position="373"/>
    </location>
</feature>
<name>A0A210QB90_MIZYE</name>
<keyword evidence="3 8" id="KW-0813">Transport</keyword>
<keyword evidence="7 8" id="KW-0924">Ammonia transport</keyword>
<dbReference type="PANTHER" id="PTHR11730">
    <property type="entry name" value="AMMONIUM TRANSPORTER"/>
    <property type="match status" value="1"/>
</dbReference>
<feature type="transmembrane region" description="Helical" evidence="8">
    <location>
        <begin position="234"/>
        <end position="250"/>
    </location>
</feature>
<dbReference type="Gene3D" id="1.10.3430.10">
    <property type="entry name" value="Ammonium transporter AmtB like domains"/>
    <property type="match status" value="1"/>
</dbReference>
<evidence type="ECO:0000313" key="12">
    <source>
        <dbReference type="Proteomes" id="UP000242188"/>
    </source>
</evidence>